<evidence type="ECO:0000259" key="1">
    <source>
        <dbReference type="PROSITE" id="PS50878"/>
    </source>
</evidence>
<dbReference type="InterPro" id="IPR043502">
    <property type="entry name" value="DNA/RNA_pol_sf"/>
</dbReference>
<dbReference type="PROSITE" id="PS50878">
    <property type="entry name" value="RT_POL"/>
    <property type="match status" value="1"/>
</dbReference>
<accession>A0A1B6HDR9</accession>
<evidence type="ECO:0008006" key="4">
    <source>
        <dbReference type="Google" id="ProtNLM"/>
    </source>
</evidence>
<dbReference type="InterPro" id="IPR043128">
    <property type="entry name" value="Rev_trsase/Diguanyl_cyclase"/>
</dbReference>
<dbReference type="InterPro" id="IPR000477">
    <property type="entry name" value="RT_dom"/>
</dbReference>
<dbReference type="GO" id="GO:0003676">
    <property type="term" value="F:nucleic acid binding"/>
    <property type="evidence" value="ECO:0007669"/>
    <property type="project" value="InterPro"/>
</dbReference>
<evidence type="ECO:0000259" key="2">
    <source>
        <dbReference type="PROSITE" id="PS50879"/>
    </source>
</evidence>
<dbReference type="Pfam" id="PF00075">
    <property type="entry name" value="RNase_H"/>
    <property type="match status" value="1"/>
</dbReference>
<dbReference type="InterPro" id="IPR002156">
    <property type="entry name" value="RNaseH_domain"/>
</dbReference>
<dbReference type="Gene3D" id="3.30.70.270">
    <property type="match status" value="1"/>
</dbReference>
<dbReference type="SUPFAM" id="SSF53098">
    <property type="entry name" value="Ribonuclease H-like"/>
    <property type="match status" value="1"/>
</dbReference>
<dbReference type="GO" id="GO:0071897">
    <property type="term" value="P:DNA biosynthetic process"/>
    <property type="evidence" value="ECO:0007669"/>
    <property type="project" value="UniProtKB-ARBA"/>
</dbReference>
<feature type="non-terminal residue" evidence="3">
    <location>
        <position position="1"/>
    </location>
</feature>
<reference evidence="3" key="1">
    <citation type="submission" date="2015-11" db="EMBL/GenBank/DDBJ databases">
        <title>De novo transcriptome assembly of four potential Pierce s Disease insect vectors from Arizona vineyards.</title>
        <authorList>
            <person name="Tassone E.E."/>
        </authorList>
    </citation>
    <scope>NUCLEOTIDE SEQUENCE</scope>
</reference>
<proteinExistence type="predicted"/>
<evidence type="ECO:0000313" key="3">
    <source>
        <dbReference type="EMBL" id="JAS72762.1"/>
    </source>
</evidence>
<dbReference type="InterPro" id="IPR012337">
    <property type="entry name" value="RNaseH-like_sf"/>
</dbReference>
<sequence>WKRVKVIALLKPTKDKLQETSYRPISLISCLVKIMNTMIKNRLEWISEKLRVIPPTQYGFRRKRGCNDYLVNFMSDILTALTYNETTMVASLDITGAYDNVYIPELCNKMIRLNFPSKFIRYLHSWLTDRQVNVSSNYISLSRTTTRGLPQGSVLSPLLFAIYISQINVSLPNEIKSLQYADDIVIYFSHKKGELVSKNLQCALNKLSTAFDSLQLYFNESKCNTICFSRKRQDNIEQVTINGHLVPIRDNVRILGVILDHKLTFKQHIMDLVNRGSKDLNIIKSIICGTKGCNPNFAIQVYKSLIRSKLDYCCALFGHVSKSNLGKLDLIQNQALRLALGSFCSTPVIALQAEAAVMPLGIRRSILTDNLVYKILLENSHPAFRNMCYLNMLSQNNDYWQKKKLPLFIKSFNNVTEMMPNIMETEGFKNDWDFELPLFMEENSVKGDTRLTNLEVSKKNTSKETLKQLWLEKMSLSYLGYVYVYTDGSKTDDGCGAAFLIPRTNTTALYSLSKYMSSYSSELIAIYKAVQFINKTQYDNVVICTDSQAAVTAISNYSKDKSKNQLIISIVYELKALNKNIVFVWIPGHVSLDFNERVDNLARDAITTGVKIPEINVPLEDFKVARKRKGMEHYQVIFELTPKAHWYKNIVKKVSYVPWFKNSKLLRKEIVTISRLRLGHARVNSKLFAIKKYFTPLCLNCSLGVEETINHVVLQCPHYEYARKECFKLISGKFKHVNYDIKDVLKTNDLNIYKELGTFFVKIKKDI</sequence>
<protein>
    <recommendedName>
        <fullName evidence="4">Reverse transcriptase domain-containing protein</fullName>
    </recommendedName>
</protein>
<dbReference type="Pfam" id="PF00078">
    <property type="entry name" value="RVT_1"/>
    <property type="match status" value="1"/>
</dbReference>
<dbReference type="PROSITE" id="PS50879">
    <property type="entry name" value="RNASE_H_1"/>
    <property type="match status" value="1"/>
</dbReference>
<dbReference type="PANTHER" id="PTHR33481">
    <property type="entry name" value="REVERSE TRANSCRIPTASE"/>
    <property type="match status" value="1"/>
</dbReference>
<dbReference type="AlphaFoldDB" id="A0A1B6HDR9"/>
<dbReference type="EMBL" id="GECU01034944">
    <property type="protein sequence ID" value="JAS72762.1"/>
    <property type="molecule type" value="Transcribed_RNA"/>
</dbReference>
<dbReference type="GO" id="GO:0042575">
    <property type="term" value="C:DNA polymerase complex"/>
    <property type="evidence" value="ECO:0007669"/>
    <property type="project" value="UniProtKB-ARBA"/>
</dbReference>
<dbReference type="CDD" id="cd09276">
    <property type="entry name" value="Rnase_HI_RT_non_LTR"/>
    <property type="match status" value="1"/>
</dbReference>
<dbReference type="SUPFAM" id="SSF56672">
    <property type="entry name" value="DNA/RNA polymerases"/>
    <property type="match status" value="1"/>
</dbReference>
<name>A0A1B6HDR9_9HEMI</name>
<feature type="domain" description="RNase H type-1" evidence="2">
    <location>
        <begin position="478"/>
        <end position="607"/>
    </location>
</feature>
<dbReference type="Gene3D" id="3.30.420.10">
    <property type="entry name" value="Ribonuclease H-like superfamily/Ribonuclease H"/>
    <property type="match status" value="1"/>
</dbReference>
<feature type="domain" description="Reverse transcriptase" evidence="1">
    <location>
        <begin position="1"/>
        <end position="259"/>
    </location>
</feature>
<gene>
    <name evidence="3" type="ORF">g.38728</name>
</gene>
<dbReference type="InterPro" id="IPR036397">
    <property type="entry name" value="RNaseH_sf"/>
</dbReference>
<dbReference type="GO" id="GO:0004523">
    <property type="term" value="F:RNA-DNA hybrid ribonuclease activity"/>
    <property type="evidence" value="ECO:0007669"/>
    <property type="project" value="InterPro"/>
</dbReference>
<dbReference type="PANTHER" id="PTHR33481:SF1">
    <property type="entry name" value="ENDONUCLEASE_EXONUCLEASE_PHOSPHATASE DOMAIN-CONTAINING PROTEIN-RELATED"/>
    <property type="match status" value="1"/>
</dbReference>
<dbReference type="CDD" id="cd01650">
    <property type="entry name" value="RT_nLTR_like"/>
    <property type="match status" value="1"/>
</dbReference>
<organism evidence="3">
    <name type="scientific">Homalodisca liturata</name>
    <dbReference type="NCBI Taxonomy" id="320908"/>
    <lineage>
        <taxon>Eukaryota</taxon>
        <taxon>Metazoa</taxon>
        <taxon>Ecdysozoa</taxon>
        <taxon>Arthropoda</taxon>
        <taxon>Hexapoda</taxon>
        <taxon>Insecta</taxon>
        <taxon>Pterygota</taxon>
        <taxon>Neoptera</taxon>
        <taxon>Paraneoptera</taxon>
        <taxon>Hemiptera</taxon>
        <taxon>Auchenorrhyncha</taxon>
        <taxon>Membracoidea</taxon>
        <taxon>Cicadellidae</taxon>
        <taxon>Cicadellinae</taxon>
        <taxon>Proconiini</taxon>
        <taxon>Homalodisca</taxon>
    </lineage>
</organism>